<evidence type="ECO:0000313" key="1">
    <source>
        <dbReference type="EMBL" id="ARK32254.1"/>
    </source>
</evidence>
<organism evidence="1 2">
    <name type="scientific">Halalkalibacter krulwichiae</name>
    <dbReference type="NCBI Taxonomy" id="199441"/>
    <lineage>
        <taxon>Bacteria</taxon>
        <taxon>Bacillati</taxon>
        <taxon>Bacillota</taxon>
        <taxon>Bacilli</taxon>
        <taxon>Bacillales</taxon>
        <taxon>Bacillaceae</taxon>
        <taxon>Halalkalibacter</taxon>
    </lineage>
</organism>
<reference evidence="1 2" key="1">
    <citation type="submission" date="2017-04" db="EMBL/GenBank/DDBJ databases">
        <title>Bacillus krulwichiae AM31D Genome sequencing and assembly.</title>
        <authorList>
            <person name="Krulwich T.A."/>
            <person name="Anastor L."/>
            <person name="Ehrlich R."/>
            <person name="Ehrlich G.D."/>
            <person name="Janto B."/>
        </authorList>
    </citation>
    <scope>NUCLEOTIDE SEQUENCE [LARGE SCALE GENOMIC DNA]</scope>
    <source>
        <strain evidence="1 2">AM31D</strain>
    </source>
</reference>
<dbReference type="EMBL" id="CP020814">
    <property type="protein sequence ID" value="ARK32254.1"/>
    <property type="molecule type" value="Genomic_DNA"/>
</dbReference>
<dbReference type="KEGG" id="bkw:BkAM31D_21685"/>
<dbReference type="Proteomes" id="UP000193006">
    <property type="component" value="Chromosome"/>
</dbReference>
<keyword evidence="2" id="KW-1185">Reference proteome</keyword>
<name>A0A1X9MHU1_9BACI</name>
<accession>A0A1X9MHU1</accession>
<dbReference type="AlphaFoldDB" id="A0A1X9MHU1"/>
<dbReference type="RefSeq" id="WP_066158319.1">
    <property type="nucleotide sequence ID" value="NZ_CP020814.1"/>
</dbReference>
<protein>
    <submittedName>
        <fullName evidence="1">Uncharacterized protein</fullName>
    </submittedName>
</protein>
<sequence length="113" mass="12646">MSCLCGQSLTLNLKVEGEIGADALWCESCGCNLDLEELPLSKRLKNRLMNWSANYGSWYDWENDVVVQGGVKLEIEHNQEGIVLTEEIKNELGVIYKVVFSPSDTVSSYKNEG</sequence>
<gene>
    <name evidence="1" type="ORF">BkAM31D_21685</name>
</gene>
<evidence type="ECO:0000313" key="2">
    <source>
        <dbReference type="Proteomes" id="UP000193006"/>
    </source>
</evidence>
<proteinExistence type="predicted"/>